<accession>A0ABD3ANN4</accession>
<dbReference type="InterPro" id="IPR049163">
    <property type="entry name" value="Pif1-like_2B_dom"/>
</dbReference>
<dbReference type="PANTHER" id="PTHR10492:SF57">
    <property type="entry name" value="ATP-DEPENDENT DNA HELICASE"/>
    <property type="match status" value="1"/>
</dbReference>
<proteinExistence type="predicted"/>
<keyword evidence="3" id="KW-1185">Reference proteome</keyword>
<dbReference type="AlphaFoldDB" id="A0ABD3ANN4"/>
<reference evidence="2 3" key="1">
    <citation type="submission" date="2024-11" db="EMBL/GenBank/DDBJ databases">
        <title>A near-complete genome assembly of Cinchona calisaya.</title>
        <authorList>
            <person name="Lian D.C."/>
            <person name="Zhao X.W."/>
            <person name="Wei L."/>
        </authorList>
    </citation>
    <scope>NUCLEOTIDE SEQUENCE [LARGE SCALE GENOMIC DNA]</scope>
    <source>
        <tissue evidence="2">Nenye</tissue>
    </source>
</reference>
<gene>
    <name evidence="2" type="ORF">ACH5RR_006328</name>
</gene>
<sequence>MDALQSLIDTVFPNIESRIESTCSTINQAILTTKNDFVDEINDILINKFPGVATEYFSFGETLDPNDQAQYEDFLNSLAPTGLPPHKLLLKPNSPVILLRNLDPTEGLCNGTRLICRSLNKNVIHAEIVVGDFAGKDVFIHRIPLQPTSDQQYPVPFKRTQFPIRLCFAMTIRHRVKL</sequence>
<protein>
    <recommendedName>
        <fullName evidence="1">DNA helicase Pif1-like 2B domain-containing protein</fullName>
    </recommendedName>
</protein>
<dbReference type="EMBL" id="JBJUIK010000003">
    <property type="protein sequence ID" value="KAL3532807.1"/>
    <property type="molecule type" value="Genomic_DNA"/>
</dbReference>
<name>A0ABD3ANN4_9GENT</name>
<dbReference type="PANTHER" id="PTHR10492">
    <property type="match status" value="1"/>
</dbReference>
<dbReference type="Proteomes" id="UP001630127">
    <property type="component" value="Unassembled WGS sequence"/>
</dbReference>
<evidence type="ECO:0000313" key="3">
    <source>
        <dbReference type="Proteomes" id="UP001630127"/>
    </source>
</evidence>
<dbReference type="InterPro" id="IPR027417">
    <property type="entry name" value="P-loop_NTPase"/>
</dbReference>
<evidence type="ECO:0000313" key="2">
    <source>
        <dbReference type="EMBL" id="KAL3532807.1"/>
    </source>
</evidence>
<evidence type="ECO:0000259" key="1">
    <source>
        <dbReference type="Pfam" id="PF21530"/>
    </source>
</evidence>
<feature type="domain" description="DNA helicase Pif1-like 2B" evidence="1">
    <location>
        <begin position="73"/>
        <end position="116"/>
    </location>
</feature>
<dbReference type="SUPFAM" id="SSF52540">
    <property type="entry name" value="P-loop containing nucleoside triphosphate hydrolases"/>
    <property type="match status" value="1"/>
</dbReference>
<comment type="caution">
    <text evidence="2">The sequence shown here is derived from an EMBL/GenBank/DDBJ whole genome shotgun (WGS) entry which is preliminary data.</text>
</comment>
<dbReference type="Pfam" id="PF21530">
    <property type="entry name" value="Pif1_2B_dom"/>
    <property type="match status" value="1"/>
</dbReference>
<organism evidence="2 3">
    <name type="scientific">Cinchona calisaya</name>
    <dbReference type="NCBI Taxonomy" id="153742"/>
    <lineage>
        <taxon>Eukaryota</taxon>
        <taxon>Viridiplantae</taxon>
        <taxon>Streptophyta</taxon>
        <taxon>Embryophyta</taxon>
        <taxon>Tracheophyta</taxon>
        <taxon>Spermatophyta</taxon>
        <taxon>Magnoliopsida</taxon>
        <taxon>eudicotyledons</taxon>
        <taxon>Gunneridae</taxon>
        <taxon>Pentapetalae</taxon>
        <taxon>asterids</taxon>
        <taxon>lamiids</taxon>
        <taxon>Gentianales</taxon>
        <taxon>Rubiaceae</taxon>
        <taxon>Cinchonoideae</taxon>
        <taxon>Cinchoneae</taxon>
        <taxon>Cinchona</taxon>
    </lineage>
</organism>